<dbReference type="SUPFAM" id="SSF47226">
    <property type="entry name" value="Histidine-containing phosphotransfer domain, HPT domain"/>
    <property type="match status" value="1"/>
</dbReference>
<organism evidence="1 2">
    <name type="scientific">Dyadobacter helix</name>
    <dbReference type="NCBI Taxonomy" id="2822344"/>
    <lineage>
        <taxon>Bacteria</taxon>
        <taxon>Pseudomonadati</taxon>
        <taxon>Bacteroidota</taxon>
        <taxon>Cytophagia</taxon>
        <taxon>Cytophagales</taxon>
        <taxon>Spirosomataceae</taxon>
        <taxon>Dyadobacter</taxon>
    </lineage>
</organism>
<reference evidence="1" key="1">
    <citation type="submission" date="2021-04" db="EMBL/GenBank/DDBJ databases">
        <authorList>
            <person name="Rodrigo-Torres L."/>
            <person name="Arahal R. D."/>
            <person name="Lucena T."/>
        </authorList>
    </citation>
    <scope>NUCLEOTIDE SEQUENCE</scope>
    <source>
        <strain evidence="1">CECT 9275</strain>
    </source>
</reference>
<dbReference type="RefSeq" id="WP_215237981.1">
    <property type="nucleotide sequence ID" value="NZ_CAJRAF010000001.1"/>
</dbReference>
<dbReference type="AlphaFoldDB" id="A0A916J944"/>
<dbReference type="Proteomes" id="UP000680038">
    <property type="component" value="Unassembled WGS sequence"/>
</dbReference>
<proteinExistence type="predicted"/>
<evidence type="ECO:0000313" key="1">
    <source>
        <dbReference type="EMBL" id="CAG4994091.1"/>
    </source>
</evidence>
<sequence>MQYLLELYEKDEEGIKEVLTKVHAQFEILPSRLRAYLNSNDLPHLKLFCHQMTNSALLVGAKKLLSQLSELEEGISDQTLSAREIEGRIKLIETLLPSEIESISIYLQFYS</sequence>
<evidence type="ECO:0008006" key="3">
    <source>
        <dbReference type="Google" id="ProtNLM"/>
    </source>
</evidence>
<comment type="caution">
    <text evidence="1">The sequence shown here is derived from an EMBL/GenBank/DDBJ whole genome shotgun (WGS) entry which is preliminary data.</text>
</comment>
<keyword evidence="2" id="KW-1185">Reference proteome</keyword>
<dbReference type="EMBL" id="CAJRAF010000001">
    <property type="protein sequence ID" value="CAG4994091.1"/>
    <property type="molecule type" value="Genomic_DNA"/>
</dbReference>
<dbReference type="InterPro" id="IPR036641">
    <property type="entry name" value="HPT_dom_sf"/>
</dbReference>
<gene>
    <name evidence="1" type="ORF">DYBT9275_01314</name>
</gene>
<evidence type="ECO:0000313" key="2">
    <source>
        <dbReference type="Proteomes" id="UP000680038"/>
    </source>
</evidence>
<accession>A0A916J944</accession>
<name>A0A916J944_9BACT</name>
<dbReference type="Gene3D" id="1.20.120.160">
    <property type="entry name" value="HPT domain"/>
    <property type="match status" value="1"/>
</dbReference>
<protein>
    <recommendedName>
        <fullName evidence="3">HPt domain-containing protein</fullName>
    </recommendedName>
</protein>
<dbReference type="GO" id="GO:0000160">
    <property type="term" value="P:phosphorelay signal transduction system"/>
    <property type="evidence" value="ECO:0007669"/>
    <property type="project" value="InterPro"/>
</dbReference>